<dbReference type="Pfam" id="PF08774">
    <property type="entry name" value="VRR_NUC"/>
    <property type="match status" value="1"/>
</dbReference>
<accession>A0AAJ6KDK5</accession>
<dbReference type="AlphaFoldDB" id="A0AAJ6KDK5"/>
<evidence type="ECO:0000313" key="5">
    <source>
        <dbReference type="EMBL" id="WIH94564.1"/>
    </source>
</evidence>
<reference evidence="5" key="1">
    <citation type="submission" date="2022-06" db="EMBL/GenBank/DDBJ databases">
        <title>Brachyspira pilosicoli from pigs in Switzerland.</title>
        <authorList>
            <person name="Schmitt S."/>
            <person name="Arnold M."/>
            <person name="Rossano A."/>
            <person name="Perreten V."/>
        </authorList>
    </citation>
    <scope>NUCLEOTIDE SEQUENCE</scope>
    <source>
        <strain evidence="5">MEI4028</strain>
    </source>
</reference>
<dbReference type="RefSeq" id="WP_284602636.1">
    <property type="nucleotide sequence ID" value="NZ_CP098752.1"/>
</dbReference>
<evidence type="ECO:0000313" key="6">
    <source>
        <dbReference type="Proteomes" id="UP001242021"/>
    </source>
</evidence>
<dbReference type="EMBL" id="CP098754">
    <property type="protein sequence ID" value="WIH94564.1"/>
    <property type="molecule type" value="Genomic_DNA"/>
</dbReference>
<dbReference type="SMART" id="SM00990">
    <property type="entry name" value="VRR_NUC"/>
    <property type="match status" value="1"/>
</dbReference>
<evidence type="ECO:0000256" key="2">
    <source>
        <dbReference type="ARBA" id="ARBA00022722"/>
    </source>
</evidence>
<dbReference type="Proteomes" id="UP001242021">
    <property type="component" value="Chromosome"/>
</dbReference>
<dbReference type="InterPro" id="IPR011856">
    <property type="entry name" value="tRNA_endonuc-like_dom_sf"/>
</dbReference>
<evidence type="ECO:0000259" key="4">
    <source>
        <dbReference type="SMART" id="SM00990"/>
    </source>
</evidence>
<dbReference type="GO" id="GO:0004518">
    <property type="term" value="F:nuclease activity"/>
    <property type="evidence" value="ECO:0007669"/>
    <property type="project" value="UniProtKB-KW"/>
</dbReference>
<name>A0AAJ6KDK5_BRAPL</name>
<sequence length="142" mass="16341">MASVDFDSLLKNIEMEQRDPQPLKESDVQASVFKYLESKDLDSHPSLSGIKAKSWGQIKFMKSQGIRKGHPDLMIEEPAGKYQIFFLELKKIGGKLSEDQKEWLKRHIAKGHACSVSYGYYDAIYKIEKYLQGEPIIWEGKE</sequence>
<evidence type="ECO:0000256" key="3">
    <source>
        <dbReference type="ARBA" id="ARBA00022801"/>
    </source>
</evidence>
<evidence type="ECO:0000256" key="1">
    <source>
        <dbReference type="ARBA" id="ARBA00001946"/>
    </source>
</evidence>
<dbReference type="InterPro" id="IPR014883">
    <property type="entry name" value="VRR_NUC"/>
</dbReference>
<dbReference type="GO" id="GO:0003676">
    <property type="term" value="F:nucleic acid binding"/>
    <property type="evidence" value="ECO:0007669"/>
    <property type="project" value="InterPro"/>
</dbReference>
<keyword evidence="2" id="KW-0540">Nuclease</keyword>
<keyword evidence="3" id="KW-0378">Hydrolase</keyword>
<dbReference type="GO" id="GO:0016788">
    <property type="term" value="F:hydrolase activity, acting on ester bonds"/>
    <property type="evidence" value="ECO:0007669"/>
    <property type="project" value="InterPro"/>
</dbReference>
<proteinExistence type="predicted"/>
<feature type="domain" description="VRR-NUC" evidence="4">
    <location>
        <begin position="23"/>
        <end position="121"/>
    </location>
</feature>
<organism evidence="5 6">
    <name type="scientific">Brachyspira pilosicoli</name>
    <name type="common">Serpulina pilosicoli</name>
    <dbReference type="NCBI Taxonomy" id="52584"/>
    <lineage>
        <taxon>Bacteria</taxon>
        <taxon>Pseudomonadati</taxon>
        <taxon>Spirochaetota</taxon>
        <taxon>Spirochaetia</taxon>
        <taxon>Brachyspirales</taxon>
        <taxon>Brachyspiraceae</taxon>
        <taxon>Brachyspira</taxon>
    </lineage>
</organism>
<comment type="cofactor">
    <cofactor evidence="1">
        <name>Mg(2+)</name>
        <dbReference type="ChEBI" id="CHEBI:18420"/>
    </cofactor>
</comment>
<protein>
    <submittedName>
        <fullName evidence="5">VRR-NUC domain-containing protein</fullName>
    </submittedName>
</protein>
<gene>
    <name evidence="5" type="ORF">NEH99_09725</name>
</gene>
<dbReference type="Gene3D" id="3.40.1350.10">
    <property type="match status" value="1"/>
</dbReference>